<accession>A0AAD4QQN8</accession>
<evidence type="ECO:0000313" key="2">
    <source>
        <dbReference type="Proteomes" id="UP001203297"/>
    </source>
</evidence>
<name>A0AAD4QQN8_9AGAM</name>
<dbReference type="AlphaFoldDB" id="A0AAD4QQN8"/>
<organism evidence="1 2">
    <name type="scientific">Multifurca ochricompacta</name>
    <dbReference type="NCBI Taxonomy" id="376703"/>
    <lineage>
        <taxon>Eukaryota</taxon>
        <taxon>Fungi</taxon>
        <taxon>Dikarya</taxon>
        <taxon>Basidiomycota</taxon>
        <taxon>Agaricomycotina</taxon>
        <taxon>Agaricomycetes</taxon>
        <taxon>Russulales</taxon>
        <taxon>Russulaceae</taxon>
        <taxon>Multifurca</taxon>
    </lineage>
</organism>
<proteinExistence type="predicted"/>
<protein>
    <submittedName>
        <fullName evidence="1">Uncharacterized protein</fullName>
    </submittedName>
</protein>
<evidence type="ECO:0000313" key="1">
    <source>
        <dbReference type="EMBL" id="KAI0306852.1"/>
    </source>
</evidence>
<dbReference type="EMBL" id="WTXG01000002">
    <property type="protein sequence ID" value="KAI0306852.1"/>
    <property type="molecule type" value="Genomic_DNA"/>
</dbReference>
<comment type="caution">
    <text evidence="1">The sequence shown here is derived from an EMBL/GenBank/DDBJ whole genome shotgun (WGS) entry which is preliminary data.</text>
</comment>
<sequence length="69" mass="7467">MAAITEQLSPCTQNTSLKLSPTAIIHPVHEKHTNSEVGPTSIKLPQAFRFPPPQKLDSGSLVVCRCTRG</sequence>
<reference evidence="1" key="1">
    <citation type="journal article" date="2022" name="New Phytol.">
        <title>Evolutionary transition to the ectomycorrhizal habit in the genomes of a hyperdiverse lineage of mushroom-forming fungi.</title>
        <authorList>
            <person name="Looney B."/>
            <person name="Miyauchi S."/>
            <person name="Morin E."/>
            <person name="Drula E."/>
            <person name="Courty P.E."/>
            <person name="Kohler A."/>
            <person name="Kuo A."/>
            <person name="LaButti K."/>
            <person name="Pangilinan J."/>
            <person name="Lipzen A."/>
            <person name="Riley R."/>
            <person name="Andreopoulos W."/>
            <person name="He G."/>
            <person name="Johnson J."/>
            <person name="Nolan M."/>
            <person name="Tritt A."/>
            <person name="Barry K.W."/>
            <person name="Grigoriev I.V."/>
            <person name="Nagy L.G."/>
            <person name="Hibbett D."/>
            <person name="Henrissat B."/>
            <person name="Matheny P.B."/>
            <person name="Labbe J."/>
            <person name="Martin F.M."/>
        </authorList>
    </citation>
    <scope>NUCLEOTIDE SEQUENCE</scope>
    <source>
        <strain evidence="1">BPL690</strain>
    </source>
</reference>
<dbReference type="Proteomes" id="UP001203297">
    <property type="component" value="Unassembled WGS sequence"/>
</dbReference>
<keyword evidence="2" id="KW-1185">Reference proteome</keyword>
<gene>
    <name evidence="1" type="ORF">B0F90DRAFT_1682979</name>
</gene>